<sequence length="169" mass="18829">MTAPLFPGASQTALPMSIKGFMTFIIWWSSRPQPLHTPFLPLGSSGTWESQSSKRVRRKDGRREGRGGDFIKGNFYRAYLSGTDFNQGSCTTLQRSSAEGRARVGSREIRRVEGDALRWATDARVDVDGKATRFEIFCSKRGFWRAGKGEGRGARRELQPAVCQLAATH</sequence>
<keyword evidence="3" id="KW-1185">Reference proteome</keyword>
<feature type="region of interest" description="Disordered" evidence="1">
    <location>
        <begin position="46"/>
        <end position="65"/>
    </location>
</feature>
<comment type="caution">
    <text evidence="2">The sequence shown here is derived from an EMBL/GenBank/DDBJ whole genome shotgun (WGS) entry which is preliminary data.</text>
</comment>
<proteinExistence type="predicted"/>
<gene>
    <name evidence="2" type="ORF">LY79DRAFT_8469</name>
</gene>
<name>A0AAD8VCK0_9PEZI</name>
<dbReference type="RefSeq" id="XP_060420637.1">
    <property type="nucleotide sequence ID" value="XM_060565159.1"/>
</dbReference>
<dbReference type="GeneID" id="85449399"/>
<evidence type="ECO:0000256" key="1">
    <source>
        <dbReference type="SAM" id="MobiDB-lite"/>
    </source>
</evidence>
<protein>
    <submittedName>
        <fullName evidence="2">Uncharacterized protein</fullName>
    </submittedName>
</protein>
<evidence type="ECO:0000313" key="3">
    <source>
        <dbReference type="Proteomes" id="UP001230504"/>
    </source>
</evidence>
<organism evidence="2 3">
    <name type="scientific">Colletotrichum navitas</name>
    <dbReference type="NCBI Taxonomy" id="681940"/>
    <lineage>
        <taxon>Eukaryota</taxon>
        <taxon>Fungi</taxon>
        <taxon>Dikarya</taxon>
        <taxon>Ascomycota</taxon>
        <taxon>Pezizomycotina</taxon>
        <taxon>Sordariomycetes</taxon>
        <taxon>Hypocreomycetidae</taxon>
        <taxon>Glomerellales</taxon>
        <taxon>Glomerellaceae</taxon>
        <taxon>Colletotrichum</taxon>
        <taxon>Colletotrichum graminicola species complex</taxon>
    </lineage>
</organism>
<accession>A0AAD8VCK0</accession>
<evidence type="ECO:0000313" key="2">
    <source>
        <dbReference type="EMBL" id="KAK1600141.1"/>
    </source>
</evidence>
<reference evidence="2" key="1">
    <citation type="submission" date="2021-06" db="EMBL/GenBank/DDBJ databases">
        <title>Comparative genomics, transcriptomics and evolutionary studies reveal genomic signatures of adaptation to plant cell wall in hemibiotrophic fungi.</title>
        <authorList>
            <consortium name="DOE Joint Genome Institute"/>
            <person name="Baroncelli R."/>
            <person name="Diaz J.F."/>
            <person name="Benocci T."/>
            <person name="Peng M."/>
            <person name="Battaglia E."/>
            <person name="Haridas S."/>
            <person name="Andreopoulos W."/>
            <person name="Labutti K."/>
            <person name="Pangilinan J."/>
            <person name="Floch G.L."/>
            <person name="Makela M.R."/>
            <person name="Henrissat B."/>
            <person name="Grigoriev I.V."/>
            <person name="Crouch J.A."/>
            <person name="De Vries R.P."/>
            <person name="Sukno S.A."/>
            <person name="Thon M.R."/>
        </authorList>
    </citation>
    <scope>NUCLEOTIDE SEQUENCE</scope>
    <source>
        <strain evidence="2">CBS 125086</strain>
    </source>
</reference>
<dbReference type="AlphaFoldDB" id="A0AAD8VCK0"/>
<dbReference type="Proteomes" id="UP001230504">
    <property type="component" value="Unassembled WGS sequence"/>
</dbReference>
<dbReference type="EMBL" id="JAHLJV010000001">
    <property type="protein sequence ID" value="KAK1600141.1"/>
    <property type="molecule type" value="Genomic_DNA"/>
</dbReference>